<dbReference type="PANTHER" id="PTHR28293">
    <property type="entry name" value="NUCLEAR RIM PROTEIN 1"/>
    <property type="match status" value="1"/>
</dbReference>
<dbReference type="OrthoDB" id="3363151at2759"/>
<protein>
    <recommendedName>
        <fullName evidence="8">Nuclear rim protein 1</fullName>
    </recommendedName>
</protein>
<name>A0A139A4Q5_GONPJ</name>
<dbReference type="AlphaFoldDB" id="A0A139A4Q5"/>
<gene>
    <name evidence="6" type="ORF">M427DRAFT_46980</name>
</gene>
<evidence type="ECO:0000256" key="1">
    <source>
        <dbReference type="ARBA" id="ARBA00004127"/>
    </source>
</evidence>
<evidence type="ECO:0000256" key="3">
    <source>
        <dbReference type="ARBA" id="ARBA00022989"/>
    </source>
</evidence>
<sequence length="381" mass="42388">MTSRPRTPLPPIPQPRRPTVSLLTRLANYPSDLFWRIAEEWSALDVVDEAAAIRYPAAAVLNALFLFCCLYRMEPTCDCEDPLGLAGKAVEGGWDRTATDAVFYVLWAISLLNAVVFLLNCHKKRFFQHALKDVPFKSPNVRRKSISRPSSREEVRHDADSVSTPLRALWGTMTDVMQSARRRNTSRQTPPPAQPKADEIIGYELSVWDPPELYVTLFSFFSPAQLLLLSSISASTWPYLILIAGTLAFQTHHLATLYTQRCIDECILRDQVMNEYNAKFVYPRTLHVRADASTMTEPLEGTVTGVTPMAGVTPMGGVRAMATATPVAGVTPMRDYTFTPATPMRGDPIYGSHSHSGWPNAQPSGSAMPRTDGWANLYPLR</sequence>
<dbReference type="STRING" id="1344416.A0A139A4Q5"/>
<feature type="transmembrane region" description="Helical" evidence="5">
    <location>
        <begin position="226"/>
        <end position="249"/>
    </location>
</feature>
<reference evidence="6 7" key="1">
    <citation type="journal article" date="2015" name="Genome Biol. Evol.">
        <title>Phylogenomic analyses indicate that early fungi evolved digesting cell walls of algal ancestors of land plants.</title>
        <authorList>
            <person name="Chang Y."/>
            <person name="Wang S."/>
            <person name="Sekimoto S."/>
            <person name="Aerts A.L."/>
            <person name="Choi C."/>
            <person name="Clum A."/>
            <person name="LaButti K.M."/>
            <person name="Lindquist E.A."/>
            <person name="Yee Ngan C."/>
            <person name="Ohm R.A."/>
            <person name="Salamov A.A."/>
            <person name="Grigoriev I.V."/>
            <person name="Spatafora J.W."/>
            <person name="Berbee M.L."/>
        </authorList>
    </citation>
    <scope>NUCLEOTIDE SEQUENCE [LARGE SCALE GENOMIC DNA]</scope>
    <source>
        <strain evidence="6 7">JEL478</strain>
    </source>
</reference>
<dbReference type="GO" id="GO:0043007">
    <property type="term" value="P:maintenance of rDNA"/>
    <property type="evidence" value="ECO:0007669"/>
    <property type="project" value="TreeGrafter"/>
</dbReference>
<evidence type="ECO:0000256" key="2">
    <source>
        <dbReference type="ARBA" id="ARBA00022692"/>
    </source>
</evidence>
<organism evidence="6 7">
    <name type="scientific">Gonapodya prolifera (strain JEL478)</name>
    <name type="common">Monoblepharis prolifera</name>
    <dbReference type="NCBI Taxonomy" id="1344416"/>
    <lineage>
        <taxon>Eukaryota</taxon>
        <taxon>Fungi</taxon>
        <taxon>Fungi incertae sedis</taxon>
        <taxon>Chytridiomycota</taxon>
        <taxon>Chytridiomycota incertae sedis</taxon>
        <taxon>Monoblepharidomycetes</taxon>
        <taxon>Monoblepharidales</taxon>
        <taxon>Gonapodyaceae</taxon>
        <taxon>Gonapodya</taxon>
    </lineage>
</organism>
<keyword evidence="3 5" id="KW-1133">Transmembrane helix</keyword>
<evidence type="ECO:0000313" key="7">
    <source>
        <dbReference type="Proteomes" id="UP000070544"/>
    </source>
</evidence>
<keyword evidence="4 5" id="KW-0472">Membrane</keyword>
<evidence type="ECO:0000313" key="6">
    <source>
        <dbReference type="EMBL" id="KXS11598.1"/>
    </source>
</evidence>
<dbReference type="GO" id="GO:0012505">
    <property type="term" value="C:endomembrane system"/>
    <property type="evidence" value="ECO:0007669"/>
    <property type="project" value="UniProtKB-SubCell"/>
</dbReference>
<keyword evidence="7" id="KW-1185">Reference proteome</keyword>
<dbReference type="PANTHER" id="PTHR28293:SF1">
    <property type="entry name" value="NUCLEAR RIM PROTEIN 1"/>
    <property type="match status" value="1"/>
</dbReference>
<dbReference type="EMBL" id="KQ965799">
    <property type="protein sequence ID" value="KXS11598.1"/>
    <property type="molecule type" value="Genomic_DNA"/>
</dbReference>
<evidence type="ECO:0008006" key="8">
    <source>
        <dbReference type="Google" id="ProtNLM"/>
    </source>
</evidence>
<dbReference type="OMA" id="RANAECE"/>
<dbReference type="GO" id="GO:0007096">
    <property type="term" value="P:regulation of exit from mitosis"/>
    <property type="evidence" value="ECO:0007669"/>
    <property type="project" value="TreeGrafter"/>
</dbReference>
<accession>A0A139A4Q5</accession>
<comment type="subcellular location">
    <subcellularLocation>
        <location evidence="1">Endomembrane system</location>
        <topology evidence="1">Multi-pass membrane protein</topology>
    </subcellularLocation>
</comment>
<dbReference type="InterPro" id="IPR018819">
    <property type="entry name" value="Nur1/Mug154"/>
</dbReference>
<feature type="transmembrane region" description="Helical" evidence="5">
    <location>
        <begin position="101"/>
        <end position="119"/>
    </location>
</feature>
<keyword evidence="2 5" id="KW-0812">Transmembrane</keyword>
<evidence type="ECO:0000256" key="5">
    <source>
        <dbReference type="SAM" id="Phobius"/>
    </source>
</evidence>
<dbReference type="Proteomes" id="UP000070544">
    <property type="component" value="Unassembled WGS sequence"/>
</dbReference>
<proteinExistence type="predicted"/>
<evidence type="ECO:0000256" key="4">
    <source>
        <dbReference type="ARBA" id="ARBA00023136"/>
    </source>
</evidence>
<dbReference type="Pfam" id="PF10332">
    <property type="entry name" value="DUF2418"/>
    <property type="match status" value="1"/>
</dbReference>